<dbReference type="GO" id="GO:0015074">
    <property type="term" value="P:DNA integration"/>
    <property type="evidence" value="ECO:0007669"/>
    <property type="project" value="InterPro"/>
</dbReference>
<evidence type="ECO:0000313" key="4">
    <source>
        <dbReference type="Proteomes" id="UP000248764"/>
    </source>
</evidence>
<dbReference type="InterPro" id="IPR001584">
    <property type="entry name" value="Integrase_cat-core"/>
</dbReference>
<evidence type="ECO:0000259" key="2">
    <source>
        <dbReference type="Pfam" id="PF13683"/>
    </source>
</evidence>
<feature type="domain" description="Integrase catalytic" evidence="2">
    <location>
        <begin position="7"/>
        <end position="64"/>
    </location>
</feature>
<sequence>MVRVHHRAAAYDNALAESQIGIYKTELIRPEGPWRDLEHVEIETLNWVHWFNHERTHASVDDLTAPEAETAHFAARNRPPGAVHPRPPTATRYGSLRRNPPMTPRTP</sequence>
<evidence type="ECO:0000313" key="3">
    <source>
        <dbReference type="EMBL" id="PZF82412.1"/>
    </source>
</evidence>
<dbReference type="Pfam" id="PF13683">
    <property type="entry name" value="rve_3"/>
    <property type="match status" value="1"/>
</dbReference>
<protein>
    <recommendedName>
        <fullName evidence="2">Integrase catalytic domain-containing protein</fullName>
    </recommendedName>
</protein>
<name>A0A2W2B8M5_9ACTN</name>
<reference evidence="3 4" key="1">
    <citation type="submission" date="2018-01" db="EMBL/GenBank/DDBJ databases">
        <title>Draft genome sequence of Jiangella sp. GTF31.</title>
        <authorList>
            <person name="Sahin N."/>
            <person name="Ay H."/>
            <person name="Saygin H."/>
        </authorList>
    </citation>
    <scope>NUCLEOTIDE SEQUENCE [LARGE SCALE GENOMIC DNA]</scope>
    <source>
        <strain evidence="3 4">GTF31</strain>
    </source>
</reference>
<gene>
    <name evidence="3" type="ORF">C1I92_16900</name>
</gene>
<dbReference type="EMBL" id="POTW01000039">
    <property type="protein sequence ID" value="PZF82412.1"/>
    <property type="molecule type" value="Genomic_DNA"/>
</dbReference>
<accession>A0A2W2B8M5</accession>
<comment type="caution">
    <text evidence="3">The sequence shown here is derived from an EMBL/GenBank/DDBJ whole genome shotgun (WGS) entry which is preliminary data.</text>
</comment>
<feature type="region of interest" description="Disordered" evidence="1">
    <location>
        <begin position="73"/>
        <end position="107"/>
    </location>
</feature>
<proteinExistence type="predicted"/>
<organism evidence="3 4">
    <name type="scientific">Jiangella anatolica</name>
    <dbReference type="NCBI Taxonomy" id="2670374"/>
    <lineage>
        <taxon>Bacteria</taxon>
        <taxon>Bacillati</taxon>
        <taxon>Actinomycetota</taxon>
        <taxon>Actinomycetes</taxon>
        <taxon>Jiangellales</taxon>
        <taxon>Jiangellaceae</taxon>
        <taxon>Jiangella</taxon>
    </lineage>
</organism>
<dbReference type="AlphaFoldDB" id="A0A2W2B8M5"/>
<keyword evidence="4" id="KW-1185">Reference proteome</keyword>
<dbReference type="Proteomes" id="UP000248764">
    <property type="component" value="Unassembled WGS sequence"/>
</dbReference>
<evidence type="ECO:0000256" key="1">
    <source>
        <dbReference type="SAM" id="MobiDB-lite"/>
    </source>
</evidence>